<dbReference type="InterPro" id="IPR036928">
    <property type="entry name" value="AS_sf"/>
</dbReference>
<comment type="similarity">
    <text evidence="1">Belongs to the amidase family.</text>
</comment>
<dbReference type="Proteomes" id="UP000321331">
    <property type="component" value="Unassembled WGS sequence"/>
</dbReference>
<sequence length="1103" mass="121660">MNIVSPAPLSLSQPQARIKDASIVQVRATDDPEQGNSFTVQPKPVPRGTPAFEAKRAALIDTIKAKVPLEYYLPAELITNPPLDVSNIPASCGILTEDEVRITEDYDAVGLLQALASRQFSAVQVATAFAKRSIIAHQLTCCLTQWLMDEAIVQARGLDEYMAKHGKPIGPLHGLPISIKEHMAIAGTLSSQGCLASLREDTTDSDMVAILRSLGAVFYCKTNQPQTIMHLETDSLWGRTLNPFNINLSAGGSTGGEAALIAMKGSVLGIGTDIGGSIRGPAAFCGIYGFKPTSYTMPMRGFDAMPFPAELTVLASAGPMCRSLRDMDLLMQCVLSSKPHLKDPRLVPIPWNGLKTPIHGRLKIGFVSDDGFIIPQPPVVKALAWAREQLCDPRYKDFIELKEFKVFDSAGAWSKIRRMYWPDGGKPTRDAIQATGEPIHPLSEWIWKDAEPLGMKTAVDLSLMRRERDEFRWAFAKSWEDQDVDILIGPAFIGPASAHDTAFFWNYTSLYNLVDYPGVVIPTPVKVDGNEKYSGGYEPLSEACGQVKQMWEKSDFTGAPINLQIVARKYHDNELFGALALLKHNGVCLSYLCIHRDPNDMADKDERKKQDKCMAAALNIVRQSLFAGSPRYTENDLPDLKGKVIAITGSNTGVGKEIAKMVYSKNAKVYMFARTTTKNEKARDEIKAAFPDSRGELICIQLDLADLDSVQAAAAEFISREDKLHVLFNNAGVGFPEYGSKTKQGYELQLGVNCLGSFALTQRLTPVLVNTAKASTPGTVRVVWASSTAAFWTSTKKYIERVKAINKQSLFQQYAISKLGNYYHATEYAARRKCDGIISVPLNPGNLDSDLWRTQGKFLTWILRRTVFYPPCYGGYVNIFAGLSPEVTLENSGRFISPWGRLWHALPAMVKGSKTEAEGGTGHAKRFWEWTEEQVSQHVSAPSAKEPLEENYDAAHWNDTVIHGGEEKVQEKSDVLEDGDAKGKTIEDDEYPDQDDIKGKELTWHVIHVGAESLRCNGLLQNGRGFEELSITDSEDIDKETFKNPVHWNNTSSEDAVTSASVNVVSIMSGSFEQDTCPDYSALFDLVNAFIANLAKAPLIDYH</sequence>
<name>A0A5C6SBZ0_FUSOC</name>
<feature type="region of interest" description="Disordered" evidence="3">
    <location>
        <begin position="970"/>
        <end position="994"/>
    </location>
</feature>
<dbReference type="PRINTS" id="PR00081">
    <property type="entry name" value="GDHRDH"/>
</dbReference>
<dbReference type="SUPFAM" id="SSF51735">
    <property type="entry name" value="NAD(P)-binding Rossmann-fold domains"/>
    <property type="match status" value="1"/>
</dbReference>
<dbReference type="SUPFAM" id="SSF75304">
    <property type="entry name" value="Amidase signature (AS) enzymes"/>
    <property type="match status" value="1"/>
</dbReference>
<reference evidence="5 6" key="1">
    <citation type="submission" date="2019-07" db="EMBL/GenBank/DDBJ databases">
        <title>The First High-Quality Draft Genome Sequence of the Causal Agent of the Current Panama Disease Epidemic.</title>
        <authorList>
            <person name="Warmington R.J."/>
            <person name="Kay W."/>
            <person name="Jeffries A."/>
            <person name="Bebber D."/>
            <person name="Moore K."/>
            <person name="Studholme D.J."/>
        </authorList>
    </citation>
    <scope>NUCLEOTIDE SEQUENCE [LARGE SCALE GENOMIC DNA]</scope>
    <source>
        <strain evidence="5 6">TR4</strain>
    </source>
</reference>
<protein>
    <recommendedName>
        <fullName evidence="4">Amidase domain-containing protein</fullName>
    </recommendedName>
</protein>
<dbReference type="Gene3D" id="3.90.1300.10">
    <property type="entry name" value="Amidase signature (AS) domain"/>
    <property type="match status" value="1"/>
</dbReference>
<comment type="caution">
    <text evidence="5">The sequence shown here is derived from an EMBL/GenBank/DDBJ whole genome shotgun (WGS) entry which is preliminary data.</text>
</comment>
<dbReference type="InterPro" id="IPR036291">
    <property type="entry name" value="NAD(P)-bd_dom_sf"/>
</dbReference>
<dbReference type="EMBL" id="VMNF01000015">
    <property type="protein sequence ID" value="TXB96071.1"/>
    <property type="molecule type" value="Genomic_DNA"/>
</dbReference>
<keyword evidence="2" id="KW-0378">Hydrolase</keyword>
<dbReference type="Pfam" id="PF00106">
    <property type="entry name" value="adh_short"/>
    <property type="match status" value="1"/>
</dbReference>
<feature type="domain" description="Amidase" evidence="4">
    <location>
        <begin position="125"/>
        <end position="575"/>
    </location>
</feature>
<dbReference type="PANTHER" id="PTHR46072">
    <property type="entry name" value="AMIDASE-RELATED-RELATED"/>
    <property type="match status" value="1"/>
</dbReference>
<evidence type="ECO:0000259" key="4">
    <source>
        <dbReference type="Pfam" id="PF01425"/>
    </source>
</evidence>
<feature type="compositionally biased region" description="Basic and acidic residues" evidence="3">
    <location>
        <begin position="970"/>
        <end position="986"/>
    </location>
</feature>
<organism evidence="5 6">
    <name type="scientific">Fusarium oxysporum f. sp. cubense</name>
    <dbReference type="NCBI Taxonomy" id="61366"/>
    <lineage>
        <taxon>Eukaryota</taxon>
        <taxon>Fungi</taxon>
        <taxon>Dikarya</taxon>
        <taxon>Ascomycota</taxon>
        <taxon>Pezizomycotina</taxon>
        <taxon>Sordariomycetes</taxon>
        <taxon>Hypocreomycetidae</taxon>
        <taxon>Hypocreales</taxon>
        <taxon>Nectriaceae</taxon>
        <taxon>Fusarium</taxon>
        <taxon>Fusarium oxysporum species complex</taxon>
    </lineage>
</organism>
<evidence type="ECO:0000256" key="3">
    <source>
        <dbReference type="SAM" id="MobiDB-lite"/>
    </source>
</evidence>
<dbReference type="GO" id="GO:0016787">
    <property type="term" value="F:hydrolase activity"/>
    <property type="evidence" value="ECO:0007669"/>
    <property type="project" value="UniProtKB-KW"/>
</dbReference>
<dbReference type="InterPro" id="IPR002347">
    <property type="entry name" value="SDR_fam"/>
</dbReference>
<dbReference type="Pfam" id="PF01425">
    <property type="entry name" value="Amidase"/>
    <property type="match status" value="1"/>
</dbReference>
<dbReference type="AlphaFoldDB" id="A0A5C6SBZ0"/>
<proteinExistence type="inferred from homology"/>
<dbReference type="Gene3D" id="3.40.50.720">
    <property type="entry name" value="NAD(P)-binding Rossmann-like Domain"/>
    <property type="match status" value="1"/>
</dbReference>
<gene>
    <name evidence="5" type="ORF">FocTR4_00016614</name>
</gene>
<dbReference type="InterPro" id="IPR023631">
    <property type="entry name" value="Amidase_dom"/>
</dbReference>
<evidence type="ECO:0000313" key="6">
    <source>
        <dbReference type="Proteomes" id="UP000321331"/>
    </source>
</evidence>
<dbReference type="PANTHER" id="PTHR46072:SF4">
    <property type="entry name" value="AMIDASE C550.07-RELATED"/>
    <property type="match status" value="1"/>
</dbReference>
<accession>A0A5C6SBZ0</accession>
<evidence type="ECO:0000256" key="2">
    <source>
        <dbReference type="ARBA" id="ARBA00022801"/>
    </source>
</evidence>
<evidence type="ECO:0000256" key="1">
    <source>
        <dbReference type="ARBA" id="ARBA00009199"/>
    </source>
</evidence>
<evidence type="ECO:0000313" key="5">
    <source>
        <dbReference type="EMBL" id="TXB96071.1"/>
    </source>
</evidence>